<reference evidence="1" key="1">
    <citation type="submission" date="2021-06" db="EMBL/GenBank/DDBJ databases">
        <authorList>
            <person name="Kallberg Y."/>
            <person name="Tangrot J."/>
            <person name="Rosling A."/>
        </authorList>
    </citation>
    <scope>NUCLEOTIDE SEQUENCE</scope>
    <source>
        <strain evidence="1">IN212</strain>
    </source>
</reference>
<protein>
    <submittedName>
        <fullName evidence="1">17077_t:CDS:1</fullName>
    </submittedName>
</protein>
<dbReference type="EMBL" id="CAJVPZ010010282">
    <property type="protein sequence ID" value="CAG8618217.1"/>
    <property type="molecule type" value="Genomic_DNA"/>
</dbReference>
<dbReference type="Proteomes" id="UP000789396">
    <property type="component" value="Unassembled WGS sequence"/>
</dbReference>
<organism evidence="1 2">
    <name type="scientific">Racocetra fulgida</name>
    <dbReference type="NCBI Taxonomy" id="60492"/>
    <lineage>
        <taxon>Eukaryota</taxon>
        <taxon>Fungi</taxon>
        <taxon>Fungi incertae sedis</taxon>
        <taxon>Mucoromycota</taxon>
        <taxon>Glomeromycotina</taxon>
        <taxon>Glomeromycetes</taxon>
        <taxon>Diversisporales</taxon>
        <taxon>Gigasporaceae</taxon>
        <taxon>Racocetra</taxon>
    </lineage>
</organism>
<gene>
    <name evidence="1" type="ORF">RFULGI_LOCUS7255</name>
</gene>
<evidence type="ECO:0000313" key="2">
    <source>
        <dbReference type="Proteomes" id="UP000789396"/>
    </source>
</evidence>
<dbReference type="AlphaFoldDB" id="A0A9N9CY26"/>
<comment type="caution">
    <text evidence="1">The sequence shown here is derived from an EMBL/GenBank/DDBJ whole genome shotgun (WGS) entry which is preliminary data.</text>
</comment>
<name>A0A9N9CY26_9GLOM</name>
<proteinExistence type="predicted"/>
<accession>A0A9N9CY26</accession>
<keyword evidence="2" id="KW-1185">Reference proteome</keyword>
<evidence type="ECO:0000313" key="1">
    <source>
        <dbReference type="EMBL" id="CAG8618217.1"/>
    </source>
</evidence>
<sequence>MYGIYSTTSKLNNSEAVRFAVTSEMMLAKRIKIDGKGLSAIFVSNHG</sequence>